<sequence>MADVDVKIEGLDEVLRKMRALADPRLTRNAAKRASRKAMNIVKKAAIQNAKVIDDPETREAIYANIAVAEGRTRDKNLVKMRVGVNGGAGINKNSKKIVFKERKKKGEPKQKLPEDTIALKGGDTRHWKFVEFGTSEMPATPFMRPALANNVQQVTDIFSQSFNIELEEELSKL</sequence>
<proteinExistence type="predicted"/>
<evidence type="ECO:0000313" key="1">
    <source>
        <dbReference type="EMBL" id="RSO57540.1"/>
    </source>
</evidence>
<organism evidence="1 2">
    <name type="scientific">Acinetobacter lactucae</name>
    <dbReference type="NCBI Taxonomy" id="1785128"/>
    <lineage>
        <taxon>Bacteria</taxon>
        <taxon>Pseudomonadati</taxon>
        <taxon>Pseudomonadota</taxon>
        <taxon>Gammaproteobacteria</taxon>
        <taxon>Moraxellales</taxon>
        <taxon>Moraxellaceae</taxon>
        <taxon>Acinetobacter</taxon>
        <taxon>Acinetobacter calcoaceticus/baumannii complex</taxon>
    </lineage>
</organism>
<accession>A0A429K153</accession>
<dbReference type="EMBL" id="RFES01000005">
    <property type="protein sequence ID" value="RSO57540.1"/>
    <property type="molecule type" value="Genomic_DNA"/>
</dbReference>
<dbReference type="InterPro" id="IPR010064">
    <property type="entry name" value="HK97-gp10_tail"/>
</dbReference>
<comment type="caution">
    <text evidence="1">The sequence shown here is derived from an EMBL/GenBank/DDBJ whole genome shotgun (WGS) entry which is preliminary data.</text>
</comment>
<evidence type="ECO:0008006" key="3">
    <source>
        <dbReference type="Google" id="ProtNLM"/>
    </source>
</evidence>
<dbReference type="Pfam" id="PF04883">
    <property type="entry name" value="HK97-gp10_like"/>
    <property type="match status" value="1"/>
</dbReference>
<gene>
    <name evidence="1" type="ORF">EA756_08585</name>
</gene>
<dbReference type="NCBIfam" id="TIGR01725">
    <property type="entry name" value="phge_HK97_gp10"/>
    <property type="match status" value="1"/>
</dbReference>
<reference evidence="1 2" key="1">
    <citation type="submission" date="2018-10" db="EMBL/GenBank/DDBJ databases">
        <title>GWAS and RNA-Seq identify cryptic mechanisms of antimicrobial resistance in Acinetobacter baumannii.</title>
        <authorList>
            <person name="Sahl J.W."/>
        </authorList>
    </citation>
    <scope>NUCLEOTIDE SEQUENCE [LARGE SCALE GENOMIC DNA]</scope>
    <source>
        <strain evidence="1 2">TG41018</strain>
    </source>
</reference>
<name>A0A429K153_9GAMM</name>
<dbReference type="AlphaFoldDB" id="A0A429K153"/>
<dbReference type="Proteomes" id="UP000276905">
    <property type="component" value="Unassembled WGS sequence"/>
</dbReference>
<dbReference type="RefSeq" id="WP_125698861.1">
    <property type="nucleotide sequence ID" value="NZ_RFES01000005.1"/>
</dbReference>
<protein>
    <recommendedName>
        <fullName evidence="3">HK97 gp10 family phage protein</fullName>
    </recommendedName>
</protein>
<evidence type="ECO:0000313" key="2">
    <source>
        <dbReference type="Proteomes" id="UP000276905"/>
    </source>
</evidence>